<proteinExistence type="predicted"/>
<accession>A0ABT7L5S0</accession>
<organism evidence="1 2">
    <name type="scientific">Aquibacillus rhizosphaerae</name>
    <dbReference type="NCBI Taxonomy" id="3051431"/>
    <lineage>
        <taxon>Bacteria</taxon>
        <taxon>Bacillati</taxon>
        <taxon>Bacillota</taxon>
        <taxon>Bacilli</taxon>
        <taxon>Bacillales</taxon>
        <taxon>Bacillaceae</taxon>
        <taxon>Aquibacillus</taxon>
    </lineage>
</organism>
<comment type="caution">
    <text evidence="1">The sequence shown here is derived from an EMBL/GenBank/DDBJ whole genome shotgun (WGS) entry which is preliminary data.</text>
</comment>
<protein>
    <submittedName>
        <fullName evidence="1">Uncharacterized protein</fullName>
    </submittedName>
</protein>
<keyword evidence="2" id="KW-1185">Reference proteome</keyword>
<sequence>MGNSNWKIWNPSKYNHGKYLEKLELTESQNGLVIKVESDRHIFSFIYDHLECGNYVEAFRFVDEMKGSYLLKELSLAREKYLEESNKKWYLYKSTNSDFINWYNNLPGPGTDIYNIEHQVILTSETTFEILSKYEPKIIVEYKK</sequence>
<reference evidence="1 2" key="1">
    <citation type="submission" date="2023-06" db="EMBL/GenBank/DDBJ databases">
        <title>Aquibacillus rhizosphaerae LR5S19.</title>
        <authorList>
            <person name="Sun J.-Q."/>
        </authorList>
    </citation>
    <scope>NUCLEOTIDE SEQUENCE [LARGE SCALE GENOMIC DNA]</scope>
    <source>
        <strain evidence="1 2">LR5S19</strain>
    </source>
</reference>
<dbReference type="EMBL" id="JASTZU010000031">
    <property type="protein sequence ID" value="MDL4840545.1"/>
    <property type="molecule type" value="Genomic_DNA"/>
</dbReference>
<gene>
    <name evidence="1" type="ORF">QQS35_08815</name>
</gene>
<name>A0ABT7L5S0_9BACI</name>
<evidence type="ECO:0000313" key="2">
    <source>
        <dbReference type="Proteomes" id="UP001235343"/>
    </source>
</evidence>
<dbReference type="RefSeq" id="WP_285931619.1">
    <property type="nucleotide sequence ID" value="NZ_JASTZU010000031.1"/>
</dbReference>
<dbReference type="Proteomes" id="UP001235343">
    <property type="component" value="Unassembled WGS sequence"/>
</dbReference>
<evidence type="ECO:0000313" key="1">
    <source>
        <dbReference type="EMBL" id="MDL4840545.1"/>
    </source>
</evidence>